<dbReference type="InterPro" id="IPR012748">
    <property type="entry name" value="Rieske-like_NirD"/>
</dbReference>
<dbReference type="Proteomes" id="UP000199657">
    <property type="component" value="Unassembled WGS sequence"/>
</dbReference>
<keyword evidence="5" id="KW-0411">Iron-sulfur</keyword>
<evidence type="ECO:0000256" key="6">
    <source>
        <dbReference type="ARBA" id="ARBA00023063"/>
    </source>
</evidence>
<dbReference type="Pfam" id="PF00355">
    <property type="entry name" value="Rieske"/>
    <property type="match status" value="1"/>
</dbReference>
<accession>A0A1H8TGP5</accession>
<sequence>MSAQPDTTQNTADWLPVGRLEEIPRLGARVVETDHGPVAVFRNGADEVFALLDRCPHQGGPLSEGQVHGRLVTCPLHAWNIHLDKGEAKAPDVGCVPRFEVRNEDGALYLNPQPVS</sequence>
<dbReference type="GO" id="GO:0046872">
    <property type="term" value="F:metal ion binding"/>
    <property type="evidence" value="ECO:0007669"/>
    <property type="project" value="UniProtKB-KW"/>
</dbReference>
<organism evidence="8 9">
    <name type="scientific">Aquisalimonas asiatica</name>
    <dbReference type="NCBI Taxonomy" id="406100"/>
    <lineage>
        <taxon>Bacteria</taxon>
        <taxon>Pseudomonadati</taxon>
        <taxon>Pseudomonadota</taxon>
        <taxon>Gammaproteobacteria</taxon>
        <taxon>Chromatiales</taxon>
        <taxon>Ectothiorhodospiraceae</taxon>
        <taxon>Aquisalimonas</taxon>
    </lineage>
</organism>
<dbReference type="OrthoDB" id="9769355at2"/>
<dbReference type="EMBL" id="FOEG01000004">
    <property type="protein sequence ID" value="SEO90299.1"/>
    <property type="molecule type" value="Genomic_DNA"/>
</dbReference>
<proteinExistence type="predicted"/>
<dbReference type="AlphaFoldDB" id="A0A1H8TGP5"/>
<dbReference type="RefSeq" id="WP_091643465.1">
    <property type="nucleotide sequence ID" value="NZ_FOEG01000004.1"/>
</dbReference>
<dbReference type="STRING" id="406100.SAMN04488052_104185"/>
<dbReference type="PANTHER" id="PTHR21496:SF23">
    <property type="entry name" value="3-PHENYLPROPIONATE_CINNAMIC ACID DIOXYGENASE FERREDOXIN SUBUNIT"/>
    <property type="match status" value="1"/>
</dbReference>
<dbReference type="GO" id="GO:0008942">
    <property type="term" value="F:nitrite reductase [NAD(P)H] activity"/>
    <property type="evidence" value="ECO:0007669"/>
    <property type="project" value="InterPro"/>
</dbReference>
<dbReference type="SUPFAM" id="SSF50022">
    <property type="entry name" value="ISP domain"/>
    <property type="match status" value="1"/>
</dbReference>
<dbReference type="NCBIfam" id="TIGR02378">
    <property type="entry name" value="nirD_assim_sml"/>
    <property type="match status" value="1"/>
</dbReference>
<protein>
    <submittedName>
        <fullName evidence="8">Assimilatory nitrite reductase (NAD(P)H) small subunit</fullName>
    </submittedName>
</protein>
<keyword evidence="9" id="KW-1185">Reference proteome</keyword>
<keyword evidence="2" id="KW-0479">Metal-binding</keyword>
<dbReference type="GO" id="GO:0042128">
    <property type="term" value="P:nitrate assimilation"/>
    <property type="evidence" value="ECO:0007669"/>
    <property type="project" value="UniProtKB-KW"/>
</dbReference>
<evidence type="ECO:0000313" key="9">
    <source>
        <dbReference type="Proteomes" id="UP000199657"/>
    </source>
</evidence>
<dbReference type="CDD" id="cd03530">
    <property type="entry name" value="Rieske_NirD_small_Bacillus"/>
    <property type="match status" value="1"/>
</dbReference>
<dbReference type="GO" id="GO:0051537">
    <property type="term" value="F:2 iron, 2 sulfur cluster binding"/>
    <property type="evidence" value="ECO:0007669"/>
    <property type="project" value="UniProtKB-KW"/>
</dbReference>
<keyword evidence="6" id="KW-0534">Nitrate assimilation</keyword>
<evidence type="ECO:0000256" key="1">
    <source>
        <dbReference type="ARBA" id="ARBA00022714"/>
    </source>
</evidence>
<feature type="domain" description="Rieske" evidence="7">
    <location>
        <begin position="14"/>
        <end position="110"/>
    </location>
</feature>
<keyword evidence="3" id="KW-0560">Oxidoreductase</keyword>
<dbReference type="PANTHER" id="PTHR21496">
    <property type="entry name" value="FERREDOXIN-RELATED"/>
    <property type="match status" value="1"/>
</dbReference>
<evidence type="ECO:0000256" key="5">
    <source>
        <dbReference type="ARBA" id="ARBA00023014"/>
    </source>
</evidence>
<keyword evidence="4" id="KW-0408">Iron</keyword>
<reference evidence="8 9" key="1">
    <citation type="submission" date="2016-10" db="EMBL/GenBank/DDBJ databases">
        <authorList>
            <person name="de Groot N.N."/>
        </authorList>
    </citation>
    <scope>NUCLEOTIDE SEQUENCE [LARGE SCALE GENOMIC DNA]</scope>
    <source>
        <strain evidence="8 9">CGMCC 1.6291</strain>
    </source>
</reference>
<dbReference type="InterPro" id="IPR017941">
    <property type="entry name" value="Rieske_2Fe-2S"/>
</dbReference>
<evidence type="ECO:0000256" key="2">
    <source>
        <dbReference type="ARBA" id="ARBA00022723"/>
    </source>
</evidence>
<evidence type="ECO:0000256" key="3">
    <source>
        <dbReference type="ARBA" id="ARBA00023002"/>
    </source>
</evidence>
<evidence type="ECO:0000259" key="7">
    <source>
        <dbReference type="PROSITE" id="PS51296"/>
    </source>
</evidence>
<dbReference type="InterPro" id="IPR036922">
    <property type="entry name" value="Rieske_2Fe-2S_sf"/>
</dbReference>
<gene>
    <name evidence="8" type="ORF">SAMN04488052_104185</name>
</gene>
<name>A0A1H8TGP5_9GAMM</name>
<keyword evidence="1" id="KW-0001">2Fe-2S</keyword>
<dbReference type="Gene3D" id="2.102.10.10">
    <property type="entry name" value="Rieske [2Fe-2S] iron-sulphur domain"/>
    <property type="match status" value="1"/>
</dbReference>
<dbReference type="PROSITE" id="PS51296">
    <property type="entry name" value="RIESKE"/>
    <property type="match status" value="1"/>
</dbReference>
<evidence type="ECO:0000256" key="4">
    <source>
        <dbReference type="ARBA" id="ARBA00023004"/>
    </source>
</evidence>
<evidence type="ECO:0000313" key="8">
    <source>
        <dbReference type="EMBL" id="SEO90299.1"/>
    </source>
</evidence>